<keyword evidence="3 6" id="KW-0489">Methyltransferase</keyword>
<dbReference type="Proteomes" id="UP000179324">
    <property type="component" value="Unassembled WGS sequence"/>
</dbReference>
<dbReference type="InterPro" id="IPR002903">
    <property type="entry name" value="RsmH"/>
</dbReference>
<feature type="binding site" evidence="6">
    <location>
        <position position="84"/>
    </location>
    <ligand>
        <name>S-adenosyl-L-methionine</name>
        <dbReference type="ChEBI" id="CHEBI:59789"/>
    </ligand>
</feature>
<comment type="catalytic activity">
    <reaction evidence="6">
        <text>cytidine(1402) in 16S rRNA + S-adenosyl-L-methionine = N(4)-methylcytidine(1402) in 16S rRNA + S-adenosyl-L-homocysteine + H(+)</text>
        <dbReference type="Rhea" id="RHEA:42928"/>
        <dbReference type="Rhea" id="RHEA-COMP:10286"/>
        <dbReference type="Rhea" id="RHEA-COMP:10287"/>
        <dbReference type="ChEBI" id="CHEBI:15378"/>
        <dbReference type="ChEBI" id="CHEBI:57856"/>
        <dbReference type="ChEBI" id="CHEBI:59789"/>
        <dbReference type="ChEBI" id="CHEBI:74506"/>
        <dbReference type="ChEBI" id="CHEBI:82748"/>
        <dbReference type="EC" id="2.1.1.199"/>
    </reaction>
</comment>
<comment type="function">
    <text evidence="6">Specifically methylates the N4 position of cytidine in position 1402 (C1402) of 16S rRNA.</text>
</comment>
<organism evidence="7 8">
    <name type="scientific">Candidatus Jorgensenbacteria bacterium GWC1_48_12</name>
    <dbReference type="NCBI Taxonomy" id="1798469"/>
    <lineage>
        <taxon>Bacteria</taxon>
        <taxon>Candidatus Joergenseniibacteriota</taxon>
    </lineage>
</organism>
<evidence type="ECO:0000256" key="4">
    <source>
        <dbReference type="ARBA" id="ARBA00022679"/>
    </source>
</evidence>
<dbReference type="GO" id="GO:0070475">
    <property type="term" value="P:rRNA base methylation"/>
    <property type="evidence" value="ECO:0007669"/>
    <property type="project" value="UniProtKB-UniRule"/>
</dbReference>
<evidence type="ECO:0000313" key="7">
    <source>
        <dbReference type="EMBL" id="OGG39193.1"/>
    </source>
</evidence>
<dbReference type="Gene3D" id="3.40.50.150">
    <property type="entry name" value="Vaccinia Virus protein VP39"/>
    <property type="match status" value="1"/>
</dbReference>
<dbReference type="EC" id="2.1.1.199" evidence="6"/>
<feature type="binding site" evidence="6">
    <location>
        <position position="51"/>
    </location>
    <ligand>
        <name>S-adenosyl-L-methionine</name>
        <dbReference type="ChEBI" id="CHEBI:59789"/>
    </ligand>
</feature>
<dbReference type="HAMAP" id="MF_01007">
    <property type="entry name" value="16SrRNA_methyltr_H"/>
    <property type="match status" value="1"/>
</dbReference>
<sequence length="296" mass="32941">MEHVPVLLNEVIKILDLHPGEFFIDGTLGGGGHAAEIFRKISPKGTLLGIDWDKTTIEKAQKNISAISKSESLISKLVLISDNYKNIPMILKEKKLGKADGVLLDLGFSSEQLTDSGRGFSFLRDEPLFMTYSKETKPAYRVLSEESESNLKQIIREFGEERFASRIARAIKKNLPILNSGKLAAVVAGAVPGNYERGRIHPATRTFQAIRIFVNRELENLKIFLGEVPSILNPGARLAVISFHSLEDRIVKNRFRELKTEGLAELLTKKPMIAEAGEIRGNPRSRSAKLRAIKIL</sequence>
<comment type="subcellular location">
    <subcellularLocation>
        <location evidence="6">Cytoplasm</location>
    </subcellularLocation>
</comment>
<dbReference type="SUPFAM" id="SSF53335">
    <property type="entry name" value="S-adenosyl-L-methionine-dependent methyltransferases"/>
    <property type="match status" value="1"/>
</dbReference>
<dbReference type="GO" id="GO:0005737">
    <property type="term" value="C:cytoplasm"/>
    <property type="evidence" value="ECO:0007669"/>
    <property type="project" value="UniProtKB-SubCell"/>
</dbReference>
<dbReference type="Pfam" id="PF01795">
    <property type="entry name" value="Methyltransf_5"/>
    <property type="match status" value="1"/>
</dbReference>
<accession>A0A1F6BQS3</accession>
<name>A0A1F6BQS3_9BACT</name>
<evidence type="ECO:0000256" key="6">
    <source>
        <dbReference type="HAMAP-Rule" id="MF_01007"/>
    </source>
</evidence>
<protein>
    <recommendedName>
        <fullName evidence="6">Ribosomal RNA small subunit methyltransferase H</fullName>
        <ecNumber evidence="6">2.1.1.199</ecNumber>
    </recommendedName>
    <alternativeName>
        <fullName evidence="6">16S rRNA m(4)C1402 methyltransferase</fullName>
    </alternativeName>
    <alternativeName>
        <fullName evidence="6">rRNA (cytosine-N(4)-)-methyltransferase RsmH</fullName>
    </alternativeName>
</protein>
<evidence type="ECO:0000256" key="1">
    <source>
        <dbReference type="ARBA" id="ARBA00010396"/>
    </source>
</evidence>
<dbReference type="PIRSF" id="PIRSF004486">
    <property type="entry name" value="MraW"/>
    <property type="match status" value="1"/>
</dbReference>
<evidence type="ECO:0000313" key="8">
    <source>
        <dbReference type="Proteomes" id="UP000179324"/>
    </source>
</evidence>
<keyword evidence="5 6" id="KW-0949">S-adenosyl-L-methionine</keyword>
<evidence type="ECO:0000256" key="3">
    <source>
        <dbReference type="ARBA" id="ARBA00022603"/>
    </source>
</evidence>
<dbReference type="NCBIfam" id="TIGR00006">
    <property type="entry name" value="16S rRNA (cytosine(1402)-N(4))-methyltransferase RsmH"/>
    <property type="match status" value="1"/>
</dbReference>
<feature type="binding site" evidence="6">
    <location>
        <begin position="31"/>
        <end position="33"/>
    </location>
    <ligand>
        <name>S-adenosyl-L-methionine</name>
        <dbReference type="ChEBI" id="CHEBI:59789"/>
    </ligand>
</feature>
<dbReference type="AlphaFoldDB" id="A0A1F6BQS3"/>
<comment type="similarity">
    <text evidence="1 6">Belongs to the methyltransferase superfamily. RsmH family.</text>
</comment>
<dbReference type="EMBL" id="MFKI01000018">
    <property type="protein sequence ID" value="OGG39193.1"/>
    <property type="molecule type" value="Genomic_DNA"/>
</dbReference>
<proteinExistence type="inferred from homology"/>
<dbReference type="SUPFAM" id="SSF81799">
    <property type="entry name" value="Putative methyltransferase TM0872, insert domain"/>
    <property type="match status" value="1"/>
</dbReference>
<feature type="binding site" evidence="6">
    <location>
        <position position="112"/>
    </location>
    <ligand>
        <name>S-adenosyl-L-methionine</name>
        <dbReference type="ChEBI" id="CHEBI:59789"/>
    </ligand>
</feature>
<gene>
    <name evidence="6" type="primary">rsmH</name>
    <name evidence="7" type="ORF">A2127_02715</name>
</gene>
<evidence type="ECO:0000256" key="2">
    <source>
        <dbReference type="ARBA" id="ARBA00022552"/>
    </source>
</evidence>
<dbReference type="PANTHER" id="PTHR11265:SF0">
    <property type="entry name" value="12S RRNA N4-METHYLCYTIDINE METHYLTRANSFERASE"/>
    <property type="match status" value="1"/>
</dbReference>
<dbReference type="GO" id="GO:0071424">
    <property type="term" value="F:rRNA (cytosine-N4-)-methyltransferase activity"/>
    <property type="evidence" value="ECO:0007669"/>
    <property type="project" value="UniProtKB-UniRule"/>
</dbReference>
<comment type="caution">
    <text evidence="7">The sequence shown here is derived from an EMBL/GenBank/DDBJ whole genome shotgun (WGS) entry which is preliminary data.</text>
</comment>
<dbReference type="InterPro" id="IPR029063">
    <property type="entry name" value="SAM-dependent_MTases_sf"/>
</dbReference>
<evidence type="ECO:0000256" key="5">
    <source>
        <dbReference type="ARBA" id="ARBA00022691"/>
    </source>
</evidence>
<dbReference type="PANTHER" id="PTHR11265">
    <property type="entry name" value="S-ADENOSYL-METHYLTRANSFERASE MRAW"/>
    <property type="match status" value="1"/>
</dbReference>
<keyword evidence="2 6" id="KW-0698">rRNA processing</keyword>
<feature type="binding site" evidence="6">
    <location>
        <position position="105"/>
    </location>
    <ligand>
        <name>S-adenosyl-L-methionine</name>
        <dbReference type="ChEBI" id="CHEBI:59789"/>
    </ligand>
</feature>
<keyword evidence="4 6" id="KW-0808">Transferase</keyword>
<dbReference type="Gene3D" id="1.10.150.170">
    <property type="entry name" value="Putative methyltransferase TM0872, insert domain"/>
    <property type="match status" value="1"/>
</dbReference>
<reference evidence="7 8" key="1">
    <citation type="journal article" date="2016" name="Nat. Commun.">
        <title>Thousands of microbial genomes shed light on interconnected biogeochemical processes in an aquifer system.</title>
        <authorList>
            <person name="Anantharaman K."/>
            <person name="Brown C.T."/>
            <person name="Hug L.A."/>
            <person name="Sharon I."/>
            <person name="Castelle C.J."/>
            <person name="Probst A.J."/>
            <person name="Thomas B.C."/>
            <person name="Singh A."/>
            <person name="Wilkins M.J."/>
            <person name="Karaoz U."/>
            <person name="Brodie E.L."/>
            <person name="Williams K.H."/>
            <person name="Hubbard S.S."/>
            <person name="Banfield J.F."/>
        </authorList>
    </citation>
    <scope>NUCLEOTIDE SEQUENCE [LARGE SCALE GENOMIC DNA]</scope>
</reference>
<dbReference type="InterPro" id="IPR023397">
    <property type="entry name" value="SAM-dep_MeTrfase_MraW_recog"/>
</dbReference>
<keyword evidence="6" id="KW-0963">Cytoplasm</keyword>